<feature type="compositionally biased region" description="Polar residues" evidence="1">
    <location>
        <begin position="127"/>
        <end position="141"/>
    </location>
</feature>
<dbReference type="PANTHER" id="PTHR28498">
    <property type="entry name" value="ZINC FINGER SWIM DOMAIN-CONTAINING PROTEIN 7"/>
    <property type="match status" value="1"/>
</dbReference>
<name>A0A1E1J878_LEIGU</name>
<dbReference type="EMBL" id="CALQ01001885">
    <property type="protein sequence ID" value="CCM19820.1"/>
    <property type="molecule type" value="Genomic_DNA"/>
</dbReference>
<dbReference type="PANTHER" id="PTHR28498:SF1">
    <property type="entry name" value="ZINC FINGER SWIM DOMAIN-CONTAINING PROTEIN 7"/>
    <property type="match status" value="1"/>
</dbReference>
<gene>
    <name evidence="2" type="primary">LgM4147LRVhigh.35.02280.00380</name>
    <name evidence="2" type="ORF">BN36_3573010</name>
</gene>
<reference evidence="2" key="1">
    <citation type="submission" date="2012-08" db="EMBL/GenBank/DDBJ databases">
        <title>Comparative genomics of metastatic and non-metastatic Leishmania guyanensis provides insights into polygenic factors involved in Leishmania RNA virus infection.</title>
        <authorList>
            <person name="Smith D."/>
            <person name="Hertz-Fowler C."/>
            <person name="Martin R."/>
            <person name="Dickens N."/>
            <person name="Fasel N."/>
            <person name="Falquet L."/>
            <person name="Beverley S."/>
            <person name="Zangger H."/>
            <person name="Calderon-Copete S."/>
            <person name="Mottram J."/>
            <person name="Xenarios I."/>
        </authorList>
    </citation>
    <scope>NUCLEOTIDE SEQUENCE</scope>
    <source>
        <strain evidence="2">MHOM/BR/75/M4147/SSU:IR2SAT-LUC</strain>
    </source>
</reference>
<protein>
    <recommendedName>
        <fullName evidence="3">SWIM-type domain-containing protein</fullName>
    </recommendedName>
</protein>
<dbReference type="GO" id="GO:0000724">
    <property type="term" value="P:double-strand break repair via homologous recombination"/>
    <property type="evidence" value="ECO:0007669"/>
    <property type="project" value="TreeGrafter"/>
</dbReference>
<dbReference type="GO" id="GO:0097196">
    <property type="term" value="C:Shu complex"/>
    <property type="evidence" value="ECO:0007669"/>
    <property type="project" value="TreeGrafter"/>
</dbReference>
<sequence>MDTSEEGHWRVVENFPVPITRAVLDAYAQYVIASSNASDAVRPDGAEAHSVPKSVEEALAPLEILYGKTALSAIGIALHGAESIVRYVESAEVSSSDDEEAGKTSDDEEDSTHYDTHRARRGGGGAMSSTVSVHGISQPNDHASAPGVSSPLAEQRGRCLYHVGEHTLFSPYYCPCSAYAYQSIQRQEVWCCKHMLALQLVLRIEATGVTQGNLLVRIVSSAEYEQLLLHSLGIT</sequence>
<accession>A0A1E1J878</accession>
<evidence type="ECO:0008006" key="3">
    <source>
        <dbReference type="Google" id="ProtNLM"/>
    </source>
</evidence>
<evidence type="ECO:0000256" key="1">
    <source>
        <dbReference type="SAM" id="MobiDB-lite"/>
    </source>
</evidence>
<feature type="region of interest" description="Disordered" evidence="1">
    <location>
        <begin position="91"/>
        <end position="149"/>
    </location>
</feature>
<organism evidence="2">
    <name type="scientific">Leishmania guyanensis</name>
    <dbReference type="NCBI Taxonomy" id="5670"/>
    <lineage>
        <taxon>Eukaryota</taxon>
        <taxon>Discoba</taxon>
        <taxon>Euglenozoa</taxon>
        <taxon>Kinetoplastea</taxon>
        <taxon>Metakinetoplastina</taxon>
        <taxon>Trypanosomatida</taxon>
        <taxon>Trypanosomatidae</taxon>
        <taxon>Leishmaniinae</taxon>
        <taxon>Leishmania</taxon>
        <taxon>Leishmania guyanensis species complex</taxon>
    </lineage>
</organism>
<evidence type="ECO:0000313" key="2">
    <source>
        <dbReference type="EMBL" id="CCM19820.1"/>
    </source>
</evidence>
<proteinExistence type="predicted"/>
<feature type="compositionally biased region" description="Basic and acidic residues" evidence="1">
    <location>
        <begin position="101"/>
        <end position="117"/>
    </location>
</feature>
<dbReference type="AlphaFoldDB" id="A0A1E1J878"/>